<dbReference type="OrthoDB" id="3182339at2759"/>
<evidence type="ECO:0000313" key="3">
    <source>
        <dbReference type="Proteomes" id="UP000297299"/>
    </source>
</evidence>
<feature type="domain" description="DUF6606" evidence="1">
    <location>
        <begin position="1"/>
        <end position="148"/>
    </location>
</feature>
<accession>A0A4Y8CB38</accession>
<dbReference type="AlphaFoldDB" id="A0A4Y8CB38"/>
<reference evidence="2 3" key="1">
    <citation type="submission" date="2017-11" db="EMBL/GenBank/DDBJ databases">
        <title>Comparative genomics of Botrytis spp.</title>
        <authorList>
            <person name="Valero-Jimenez C.A."/>
            <person name="Tapia P."/>
            <person name="Veloso J."/>
            <person name="Silva-Moreno E."/>
            <person name="Staats M."/>
            <person name="Valdes J.H."/>
            <person name="Van Kan J.A.L."/>
        </authorList>
    </citation>
    <scope>NUCLEOTIDE SEQUENCE [LARGE SCALE GENOMIC DNA]</scope>
    <source>
        <strain evidence="2 3">MUCL2830</strain>
    </source>
</reference>
<proteinExistence type="predicted"/>
<organism evidence="2 3">
    <name type="scientific">Botryotinia calthae</name>
    <dbReference type="NCBI Taxonomy" id="38488"/>
    <lineage>
        <taxon>Eukaryota</taxon>
        <taxon>Fungi</taxon>
        <taxon>Dikarya</taxon>
        <taxon>Ascomycota</taxon>
        <taxon>Pezizomycotina</taxon>
        <taxon>Leotiomycetes</taxon>
        <taxon>Helotiales</taxon>
        <taxon>Sclerotiniaceae</taxon>
        <taxon>Botryotinia</taxon>
    </lineage>
</organism>
<keyword evidence="3" id="KW-1185">Reference proteome</keyword>
<dbReference type="EMBL" id="PHWZ01001626">
    <property type="protein sequence ID" value="TEY21964.1"/>
    <property type="molecule type" value="Genomic_DNA"/>
</dbReference>
<evidence type="ECO:0000313" key="2">
    <source>
        <dbReference type="EMBL" id="TEY21964.1"/>
    </source>
</evidence>
<gene>
    <name evidence="2" type="ORF">BOTCAL_1630g00010</name>
</gene>
<dbReference type="STRING" id="38488.A0A4Y8CB38"/>
<sequence length="203" mass="22737">MLRKMIESRDSCGDIISERLETYLAKMRDGDALAFHIRCQSARVIICKFLEKVSFESFELLPTAESVSKTKGRLRRCFPGPSIAVGLDKIANSSFCEALGRLLTSLDIDTPNEPWPVVTKAKSQAIEVRDTIHPRFVTEMLTGILRGVVNLLILFESTNAPAILFEKRVVDIAITKEVINAAATSGQEKVLYIFDRYKKIQLS</sequence>
<dbReference type="Pfam" id="PF20255">
    <property type="entry name" value="DUF6606"/>
    <property type="match status" value="1"/>
</dbReference>
<comment type="caution">
    <text evidence="2">The sequence shown here is derived from an EMBL/GenBank/DDBJ whole genome shotgun (WGS) entry which is preliminary data.</text>
</comment>
<name>A0A4Y8CB38_9HELO</name>
<dbReference type="InterPro" id="IPR046541">
    <property type="entry name" value="DUF6606"/>
</dbReference>
<evidence type="ECO:0000259" key="1">
    <source>
        <dbReference type="Pfam" id="PF20255"/>
    </source>
</evidence>
<protein>
    <recommendedName>
        <fullName evidence="1">DUF6606 domain-containing protein</fullName>
    </recommendedName>
</protein>
<dbReference type="Proteomes" id="UP000297299">
    <property type="component" value="Unassembled WGS sequence"/>
</dbReference>